<keyword evidence="2" id="KW-0328">Glycosyltransferase</keyword>
<dbReference type="Gene3D" id="3.90.550.10">
    <property type="entry name" value="Spore Coat Polysaccharide Biosynthesis Protein SpsA, Chain A"/>
    <property type="match status" value="1"/>
</dbReference>
<keyword evidence="3 5" id="KW-0808">Transferase</keyword>
<dbReference type="GO" id="GO:0016740">
    <property type="term" value="F:transferase activity"/>
    <property type="evidence" value="ECO:0007669"/>
    <property type="project" value="UniProtKB-KW"/>
</dbReference>
<proteinExistence type="inferred from homology"/>
<evidence type="ECO:0000256" key="2">
    <source>
        <dbReference type="ARBA" id="ARBA00022676"/>
    </source>
</evidence>
<dbReference type="RefSeq" id="WP_338398001.1">
    <property type="nucleotide sequence ID" value="NZ_AP025292.1"/>
</dbReference>
<organism evidence="5 6">
    <name type="scientific">Persicobacter psychrovividus</name>
    <dbReference type="NCBI Taxonomy" id="387638"/>
    <lineage>
        <taxon>Bacteria</taxon>
        <taxon>Pseudomonadati</taxon>
        <taxon>Bacteroidota</taxon>
        <taxon>Cytophagia</taxon>
        <taxon>Cytophagales</taxon>
        <taxon>Persicobacteraceae</taxon>
        <taxon>Persicobacter</taxon>
    </lineage>
</organism>
<keyword evidence="4" id="KW-0472">Membrane</keyword>
<dbReference type="Proteomes" id="UP001354989">
    <property type="component" value="Chromosome"/>
</dbReference>
<evidence type="ECO:0000256" key="4">
    <source>
        <dbReference type="SAM" id="Phobius"/>
    </source>
</evidence>
<dbReference type="SUPFAM" id="SSF53448">
    <property type="entry name" value="Nucleotide-diphospho-sugar transferases"/>
    <property type="match status" value="1"/>
</dbReference>
<feature type="transmembrane region" description="Helical" evidence="4">
    <location>
        <begin position="327"/>
        <end position="345"/>
    </location>
</feature>
<accession>A0ABM7VDJ1</accession>
<dbReference type="PANTHER" id="PTHR43630">
    <property type="entry name" value="POLY-BETA-1,6-N-ACETYL-D-GLUCOSAMINE SYNTHASE"/>
    <property type="match status" value="1"/>
</dbReference>
<protein>
    <submittedName>
        <fullName evidence="5">Glycosyl transferase</fullName>
    </submittedName>
</protein>
<dbReference type="Pfam" id="PF13641">
    <property type="entry name" value="Glyco_tranf_2_3"/>
    <property type="match status" value="1"/>
</dbReference>
<sequence length="393" mass="44935">MEILSNVLIFYFGFNALYWFLFSFSGKFYRPRKVEAVPQGKAFNKIAVLIPAYKEDEVIASVVRGNLAQDYPTEFFEIVVIADGFRSDTLEDLKQYPVRVIEVNFEQSTKVKALNFAIEAIGDQYDLAMILDADNIMEKSCLSRMNALFVDQELRAVQGQRMAKNDNNDMAVLDGLSEAINNHIYRSGHLALGFSCPLIGSGMAFRYRMVKRILSQMASVGGFDRELELRLLREGVKVLYDTKAITYDEKVQNSNNFYNQRRRWISTQFVYLRKYFVEAILLLFRDGNLSFFDNAVVRNSQLPRLLFLGFMFLFTALSAFVPYFGSFQAWAAIVGLTVLSVILAIPKSMMNRKLIFAMALLPKTFFLMLKALFSVKGANKKFIHTTHSSNDVK</sequence>
<keyword evidence="4" id="KW-0812">Transmembrane</keyword>
<evidence type="ECO:0000256" key="1">
    <source>
        <dbReference type="ARBA" id="ARBA00006739"/>
    </source>
</evidence>
<feature type="transmembrane region" description="Helical" evidence="4">
    <location>
        <begin position="354"/>
        <end position="373"/>
    </location>
</feature>
<keyword evidence="4" id="KW-1133">Transmembrane helix</keyword>
<dbReference type="InterPro" id="IPR029044">
    <property type="entry name" value="Nucleotide-diphossugar_trans"/>
</dbReference>
<name>A0ABM7VDJ1_9BACT</name>
<gene>
    <name evidence="5" type="ORF">PEPS_12780</name>
</gene>
<feature type="transmembrane region" description="Helical" evidence="4">
    <location>
        <begin position="305"/>
        <end position="321"/>
    </location>
</feature>
<dbReference type="PANTHER" id="PTHR43630:SF1">
    <property type="entry name" value="POLY-BETA-1,6-N-ACETYL-D-GLUCOSAMINE SYNTHASE"/>
    <property type="match status" value="1"/>
</dbReference>
<feature type="transmembrane region" description="Helical" evidence="4">
    <location>
        <begin position="6"/>
        <end position="24"/>
    </location>
</feature>
<comment type="similarity">
    <text evidence="1">Belongs to the glycosyltransferase 2 family.</text>
</comment>
<evidence type="ECO:0000313" key="6">
    <source>
        <dbReference type="Proteomes" id="UP001354989"/>
    </source>
</evidence>
<keyword evidence="6" id="KW-1185">Reference proteome</keyword>
<dbReference type="CDD" id="cd06423">
    <property type="entry name" value="CESA_like"/>
    <property type="match status" value="1"/>
</dbReference>
<reference evidence="5 6" key="1">
    <citation type="submission" date="2021-12" db="EMBL/GenBank/DDBJ databases">
        <title>Genome sequencing of bacteria with rrn-lacking chromosome and rrn-plasmid.</title>
        <authorList>
            <person name="Anda M."/>
            <person name="Iwasaki W."/>
        </authorList>
    </citation>
    <scope>NUCLEOTIDE SEQUENCE [LARGE SCALE GENOMIC DNA]</scope>
    <source>
        <strain evidence="5 6">NBRC 101262</strain>
    </source>
</reference>
<dbReference type="EMBL" id="AP025292">
    <property type="protein sequence ID" value="BDC98997.1"/>
    <property type="molecule type" value="Genomic_DNA"/>
</dbReference>
<evidence type="ECO:0000256" key="3">
    <source>
        <dbReference type="ARBA" id="ARBA00022679"/>
    </source>
</evidence>
<evidence type="ECO:0000313" key="5">
    <source>
        <dbReference type="EMBL" id="BDC98997.1"/>
    </source>
</evidence>